<dbReference type="Gene3D" id="1.10.760.10">
    <property type="entry name" value="Cytochrome c-like domain"/>
    <property type="match status" value="2"/>
</dbReference>
<organism evidence="6 7">
    <name type="scientific">Fibrisoma montanum</name>
    <dbReference type="NCBI Taxonomy" id="2305895"/>
    <lineage>
        <taxon>Bacteria</taxon>
        <taxon>Pseudomonadati</taxon>
        <taxon>Bacteroidota</taxon>
        <taxon>Cytophagia</taxon>
        <taxon>Cytophagales</taxon>
        <taxon>Spirosomataceae</taxon>
        <taxon>Fibrisoma</taxon>
    </lineage>
</organism>
<evidence type="ECO:0000256" key="1">
    <source>
        <dbReference type="ARBA" id="ARBA00022617"/>
    </source>
</evidence>
<dbReference type="SUPFAM" id="SSF46626">
    <property type="entry name" value="Cytochrome c"/>
    <property type="match status" value="2"/>
</dbReference>
<sequence length="326" mass="35712">MVLNGLTSCVHPSVKTDRGEPLRSITLKPTPARIERGRYLANHVAACMDCHSRRDWTLLTGPIKPGTLGAGGEEYGKNYGLPGRVYGRNLTPAALNQWSDGDLLVAMTTGVNKQGKPLFPLMPYRNYHQMRLDDALAIVAYLRTLDPVANDVPTARVPAPLRLGLRLMPHRAVLSTDTTALPGVAYGRYLTQMAGCADCHTRRVMGKLVPKAPFAGGMAVQVKSGVVRSANITPHPETGIGRWTRQDFINRFKAYDLAHFAAPPVGDGFNTVMPWTLYAGMTETDLGAIYEYLRTVPPVKNQISVFIATTSKQQTKTNHFSNPKSE</sequence>
<evidence type="ECO:0000256" key="2">
    <source>
        <dbReference type="ARBA" id="ARBA00022723"/>
    </source>
</evidence>
<evidence type="ECO:0000259" key="5">
    <source>
        <dbReference type="PROSITE" id="PS51007"/>
    </source>
</evidence>
<protein>
    <submittedName>
        <fullName evidence="6">Cytochrome C</fullName>
    </submittedName>
</protein>
<dbReference type="Proteomes" id="UP000283523">
    <property type="component" value="Unassembled WGS sequence"/>
</dbReference>
<evidence type="ECO:0000313" key="7">
    <source>
        <dbReference type="Proteomes" id="UP000283523"/>
    </source>
</evidence>
<keyword evidence="1 4" id="KW-0349">Heme</keyword>
<dbReference type="GO" id="GO:0046872">
    <property type="term" value="F:metal ion binding"/>
    <property type="evidence" value="ECO:0007669"/>
    <property type="project" value="UniProtKB-KW"/>
</dbReference>
<keyword evidence="3 4" id="KW-0408">Iron</keyword>
<dbReference type="InterPro" id="IPR009056">
    <property type="entry name" value="Cyt_c-like_dom"/>
</dbReference>
<name>A0A418MFL4_9BACT</name>
<keyword evidence="2 4" id="KW-0479">Metal-binding</keyword>
<dbReference type="GO" id="GO:0020037">
    <property type="term" value="F:heme binding"/>
    <property type="evidence" value="ECO:0007669"/>
    <property type="project" value="InterPro"/>
</dbReference>
<feature type="domain" description="Cytochrome c" evidence="5">
    <location>
        <begin position="32"/>
        <end position="146"/>
    </location>
</feature>
<dbReference type="PROSITE" id="PS51007">
    <property type="entry name" value="CYTC"/>
    <property type="match status" value="2"/>
</dbReference>
<evidence type="ECO:0000256" key="4">
    <source>
        <dbReference type="PROSITE-ProRule" id="PRU00433"/>
    </source>
</evidence>
<accession>A0A418MFL4</accession>
<dbReference type="PANTHER" id="PTHR35008:SF8">
    <property type="entry name" value="ALCOHOL DEHYDROGENASE CYTOCHROME C SUBUNIT"/>
    <property type="match status" value="1"/>
</dbReference>
<dbReference type="InterPro" id="IPR036909">
    <property type="entry name" value="Cyt_c-like_dom_sf"/>
</dbReference>
<dbReference type="EMBL" id="QXED01000002">
    <property type="protein sequence ID" value="RIV25594.1"/>
    <property type="molecule type" value="Genomic_DNA"/>
</dbReference>
<keyword evidence="7" id="KW-1185">Reference proteome</keyword>
<comment type="caution">
    <text evidence="6">The sequence shown here is derived from an EMBL/GenBank/DDBJ whole genome shotgun (WGS) entry which is preliminary data.</text>
</comment>
<dbReference type="GO" id="GO:0009055">
    <property type="term" value="F:electron transfer activity"/>
    <property type="evidence" value="ECO:0007669"/>
    <property type="project" value="InterPro"/>
</dbReference>
<dbReference type="AlphaFoldDB" id="A0A418MFL4"/>
<gene>
    <name evidence="6" type="ORF">DYU11_05965</name>
</gene>
<proteinExistence type="predicted"/>
<feature type="domain" description="Cytochrome c" evidence="5">
    <location>
        <begin position="182"/>
        <end position="297"/>
    </location>
</feature>
<evidence type="ECO:0000256" key="3">
    <source>
        <dbReference type="ARBA" id="ARBA00023004"/>
    </source>
</evidence>
<evidence type="ECO:0000313" key="6">
    <source>
        <dbReference type="EMBL" id="RIV25594.1"/>
    </source>
</evidence>
<dbReference type="InterPro" id="IPR051459">
    <property type="entry name" value="Cytochrome_c-type_DH"/>
</dbReference>
<reference evidence="6 7" key="1">
    <citation type="submission" date="2018-08" db="EMBL/GenBank/DDBJ databases">
        <title>Fibrisoma montanum sp. nov., isolated from Danxia mountain soil.</title>
        <authorList>
            <person name="Huang Y."/>
        </authorList>
    </citation>
    <scope>NUCLEOTIDE SEQUENCE [LARGE SCALE GENOMIC DNA]</scope>
    <source>
        <strain evidence="6 7">HYT19</strain>
    </source>
</reference>
<dbReference type="PANTHER" id="PTHR35008">
    <property type="entry name" value="BLL4482 PROTEIN-RELATED"/>
    <property type="match status" value="1"/>
</dbReference>
<dbReference type="OrthoDB" id="9809720at2"/>